<dbReference type="Proteomes" id="UP001147752">
    <property type="component" value="Unassembled WGS sequence"/>
</dbReference>
<proteinExistence type="predicted"/>
<dbReference type="RefSeq" id="XP_056576999.1">
    <property type="nucleotide sequence ID" value="XM_056726148.1"/>
</dbReference>
<keyword evidence="2" id="KW-1185">Reference proteome</keyword>
<gene>
    <name evidence="1" type="ORF">N7517_008418</name>
</gene>
<dbReference type="AlphaFoldDB" id="A0A9W9V1M7"/>
<evidence type="ECO:0000313" key="1">
    <source>
        <dbReference type="EMBL" id="KAJ5365532.1"/>
    </source>
</evidence>
<organism evidence="1 2">
    <name type="scientific">Penicillium concentricum</name>
    <dbReference type="NCBI Taxonomy" id="293559"/>
    <lineage>
        <taxon>Eukaryota</taxon>
        <taxon>Fungi</taxon>
        <taxon>Dikarya</taxon>
        <taxon>Ascomycota</taxon>
        <taxon>Pezizomycotina</taxon>
        <taxon>Eurotiomycetes</taxon>
        <taxon>Eurotiomycetidae</taxon>
        <taxon>Eurotiales</taxon>
        <taxon>Aspergillaceae</taxon>
        <taxon>Penicillium</taxon>
    </lineage>
</organism>
<accession>A0A9W9V1M7</accession>
<dbReference type="EMBL" id="JAPZBT010000003">
    <property type="protein sequence ID" value="KAJ5365532.1"/>
    <property type="molecule type" value="Genomic_DNA"/>
</dbReference>
<evidence type="ECO:0000313" key="2">
    <source>
        <dbReference type="Proteomes" id="UP001147752"/>
    </source>
</evidence>
<reference evidence="1" key="2">
    <citation type="journal article" date="2023" name="IMA Fungus">
        <title>Comparative genomic study of the Penicillium genus elucidates a diverse pangenome and 15 lateral gene transfer events.</title>
        <authorList>
            <person name="Petersen C."/>
            <person name="Sorensen T."/>
            <person name="Nielsen M.R."/>
            <person name="Sondergaard T.E."/>
            <person name="Sorensen J.L."/>
            <person name="Fitzpatrick D.A."/>
            <person name="Frisvad J.C."/>
            <person name="Nielsen K.L."/>
        </authorList>
    </citation>
    <scope>NUCLEOTIDE SEQUENCE</scope>
    <source>
        <strain evidence="1">IBT 3081</strain>
    </source>
</reference>
<name>A0A9W9V1M7_9EURO</name>
<comment type="caution">
    <text evidence="1">The sequence shown here is derived from an EMBL/GenBank/DDBJ whole genome shotgun (WGS) entry which is preliminary data.</text>
</comment>
<protein>
    <submittedName>
        <fullName evidence="1">Uncharacterized protein</fullName>
    </submittedName>
</protein>
<sequence length="176" mass="20342">MVLSPFLHALYEQDILREPTLRATNDWNSRKLLYHIRQSLRDLQVVFIFMNGTVASVECHFVLQGYGIVTLYVFSNQSGTPKDCVSCWWQSSHRSYEPCSFNHCARKRIERRTGFFILTPAMCRELDSLLEAIRLKTAAVTREIRNEALPQPIWQKLRALQAAIDTLLVRLGASQQ</sequence>
<dbReference type="GeneID" id="81465331"/>
<reference evidence="1" key="1">
    <citation type="submission" date="2022-12" db="EMBL/GenBank/DDBJ databases">
        <authorList>
            <person name="Petersen C."/>
        </authorList>
    </citation>
    <scope>NUCLEOTIDE SEQUENCE</scope>
    <source>
        <strain evidence="1">IBT 3081</strain>
    </source>
</reference>